<dbReference type="InterPro" id="IPR001468">
    <property type="entry name" value="Indole-3-GlycerolPSynthase_CS"/>
</dbReference>
<comment type="pathway">
    <text evidence="3 17">Amino-acid biosynthesis; L-tryptophan biosynthesis; L-tryptophan from chorismate: step 3/5.</text>
</comment>
<evidence type="ECO:0000256" key="15">
    <source>
        <dbReference type="ARBA" id="ARBA00025592"/>
    </source>
</evidence>
<comment type="catalytic activity">
    <reaction evidence="2 16">
        <text>1-(2-carboxyphenylamino)-1-deoxy-D-ribulose 5-phosphate + H(+) = (1S,2R)-1-C-(indol-3-yl)glycerol 3-phosphate + CO2 + H2O</text>
        <dbReference type="Rhea" id="RHEA:23476"/>
        <dbReference type="ChEBI" id="CHEBI:15377"/>
        <dbReference type="ChEBI" id="CHEBI:15378"/>
        <dbReference type="ChEBI" id="CHEBI:16526"/>
        <dbReference type="ChEBI" id="CHEBI:58613"/>
        <dbReference type="ChEBI" id="CHEBI:58866"/>
        <dbReference type="EC" id="4.1.1.48"/>
    </reaction>
</comment>
<dbReference type="FunFam" id="3.20.20.70:FF:000165">
    <property type="entry name" value="Multifunctional fusion protein"/>
    <property type="match status" value="1"/>
</dbReference>
<evidence type="ECO:0000256" key="1">
    <source>
        <dbReference type="ARBA" id="ARBA00001164"/>
    </source>
</evidence>
<reference evidence="20" key="1">
    <citation type="journal article" date="2008" name="J. Bacteriol.">
        <title>The striking case of tryptophan provision in the cedar aphid Cinara cedri.</title>
        <authorList>
            <person name="Gosalbes M.J."/>
            <person name="Lamelas A."/>
            <person name="Moya A."/>
            <person name="Latorre A."/>
        </authorList>
    </citation>
    <scope>NUCLEOTIDE SEQUENCE</scope>
    <source>
        <strain evidence="20">SCc</strain>
    </source>
</reference>
<keyword evidence="13 16" id="KW-0456">Lyase</keyword>
<evidence type="ECO:0000256" key="6">
    <source>
        <dbReference type="ARBA" id="ARBA00009847"/>
    </source>
</evidence>
<accession>B4YQR5</accession>
<evidence type="ECO:0000256" key="8">
    <source>
        <dbReference type="ARBA" id="ARBA00022605"/>
    </source>
</evidence>
<gene>
    <name evidence="16 20" type="primary">trpC</name>
    <name evidence="17" type="synonym">trpF</name>
</gene>
<dbReference type="SUPFAM" id="SSF51366">
    <property type="entry name" value="Ribulose-phoshate binding barrel"/>
    <property type="match status" value="2"/>
</dbReference>
<dbReference type="InterPro" id="IPR011060">
    <property type="entry name" value="RibuloseP-bd_barrel"/>
</dbReference>
<protein>
    <recommendedName>
        <fullName evidence="16 17">Multifunctional fusion protein</fullName>
    </recommendedName>
    <domain>
        <recommendedName>
            <fullName evidence="16">Indole-3-glycerol phosphate synthase</fullName>
            <shortName evidence="16">IGPS</shortName>
            <ecNumber evidence="16">4.1.1.48</ecNumber>
        </recommendedName>
    </domain>
    <domain>
        <recommendedName>
            <fullName evidence="17">N-(5'-phosphoribosyl)anthranilate isomerase</fullName>
            <shortName evidence="17">PRAI</shortName>
            <ecNumber evidence="17">5.3.1.24</ecNumber>
        </recommendedName>
    </domain>
</protein>
<comment type="catalytic activity">
    <reaction evidence="1 17">
        <text>N-(5-phospho-beta-D-ribosyl)anthranilate = 1-(2-carboxyphenylamino)-1-deoxy-D-ribulose 5-phosphate</text>
        <dbReference type="Rhea" id="RHEA:21540"/>
        <dbReference type="ChEBI" id="CHEBI:18277"/>
        <dbReference type="ChEBI" id="CHEBI:58613"/>
        <dbReference type="EC" id="5.3.1.24"/>
    </reaction>
</comment>
<name>B4YQR5_9GAMM</name>
<evidence type="ECO:0000256" key="16">
    <source>
        <dbReference type="HAMAP-Rule" id="MF_00134"/>
    </source>
</evidence>
<evidence type="ECO:0000256" key="10">
    <source>
        <dbReference type="ARBA" id="ARBA00022822"/>
    </source>
</evidence>
<dbReference type="CDD" id="cd00405">
    <property type="entry name" value="PRAI"/>
    <property type="match status" value="1"/>
</dbReference>
<dbReference type="FunFam" id="3.20.20.70:FF:000024">
    <property type="entry name" value="Indole-3-glycerol phosphate synthase"/>
    <property type="match status" value="1"/>
</dbReference>
<keyword evidence="10 16" id="KW-0822">Tryptophan biosynthesis</keyword>
<dbReference type="HAMAP" id="MF_00134_B">
    <property type="entry name" value="IGPS_B"/>
    <property type="match status" value="1"/>
</dbReference>
<dbReference type="PANTHER" id="PTHR22854">
    <property type="entry name" value="TRYPTOPHAN BIOSYNTHESIS PROTEIN"/>
    <property type="match status" value="1"/>
</dbReference>
<evidence type="ECO:0000259" key="19">
    <source>
        <dbReference type="Pfam" id="PF00697"/>
    </source>
</evidence>
<evidence type="ECO:0000313" key="20">
    <source>
        <dbReference type="EMBL" id="ACF20461.1"/>
    </source>
</evidence>
<dbReference type="EC" id="5.3.1.24" evidence="17"/>
<keyword evidence="11 16" id="KW-0057">Aromatic amino acid biosynthesis</keyword>
<dbReference type="GO" id="GO:0004425">
    <property type="term" value="F:indole-3-glycerol-phosphate synthase activity"/>
    <property type="evidence" value="ECO:0007669"/>
    <property type="project" value="UniProtKB-UniRule"/>
</dbReference>
<organism evidence="20">
    <name type="scientific">Serratia symbiotica</name>
    <dbReference type="NCBI Taxonomy" id="138074"/>
    <lineage>
        <taxon>Bacteria</taxon>
        <taxon>Pseudomonadati</taxon>
        <taxon>Pseudomonadota</taxon>
        <taxon>Gammaproteobacteria</taxon>
        <taxon>Enterobacterales</taxon>
        <taxon>Yersiniaceae</taxon>
        <taxon>Serratia</taxon>
    </lineage>
</organism>
<feature type="domain" description="Indole-3-glycerol phosphate synthase" evidence="18">
    <location>
        <begin position="6"/>
        <end position="250"/>
    </location>
</feature>
<evidence type="ECO:0000256" key="2">
    <source>
        <dbReference type="ARBA" id="ARBA00001633"/>
    </source>
</evidence>
<dbReference type="GO" id="GO:0004640">
    <property type="term" value="F:phosphoribosylanthranilate isomerase activity"/>
    <property type="evidence" value="ECO:0007669"/>
    <property type="project" value="UniProtKB-UniRule"/>
</dbReference>
<dbReference type="AlphaFoldDB" id="B4YQR5"/>
<dbReference type="EC" id="4.1.1.48" evidence="16"/>
<comment type="subunit">
    <text evidence="7">Monomer.</text>
</comment>
<evidence type="ECO:0000256" key="9">
    <source>
        <dbReference type="ARBA" id="ARBA00022793"/>
    </source>
</evidence>
<dbReference type="InterPro" id="IPR013785">
    <property type="entry name" value="Aldolase_TIM"/>
</dbReference>
<dbReference type="GO" id="GO:0000162">
    <property type="term" value="P:L-tryptophan biosynthetic process"/>
    <property type="evidence" value="ECO:0007669"/>
    <property type="project" value="UniProtKB-UniRule"/>
</dbReference>
<dbReference type="InterPro" id="IPR001240">
    <property type="entry name" value="PRAI_dom"/>
</dbReference>
<comment type="pathway">
    <text evidence="4 16">Amino-acid biosynthesis; L-tryptophan biosynthesis; L-tryptophan from chorismate: step 4/5.</text>
</comment>
<evidence type="ECO:0000256" key="4">
    <source>
        <dbReference type="ARBA" id="ARBA00004696"/>
    </source>
</evidence>
<comment type="similarity">
    <text evidence="5">In the N-terminal section; belongs to the TrpC family.</text>
</comment>
<dbReference type="HAMAP" id="MF_00135">
    <property type="entry name" value="PRAI"/>
    <property type="match status" value="1"/>
</dbReference>
<comment type="function">
    <text evidence="15">Bifunctional enzyme that catalyzes two sequential steps of tryptophan biosynthetic pathway. The first reaction is catalyzed by the isomerase, coded by the TrpF domain; the second reaction is catalyzed by the synthase, coded by the TrpC domain.</text>
</comment>
<feature type="domain" description="N-(5'phosphoribosyl) anthranilate isomerase (PRAI)" evidence="19">
    <location>
        <begin position="258"/>
        <end position="448"/>
    </location>
</feature>
<dbReference type="Pfam" id="PF00218">
    <property type="entry name" value="IGPS"/>
    <property type="match status" value="1"/>
</dbReference>
<dbReference type="Gene3D" id="3.20.20.70">
    <property type="entry name" value="Aldolase class I"/>
    <property type="match status" value="2"/>
</dbReference>
<keyword evidence="9 16" id="KW-0210">Decarboxylase</keyword>
<evidence type="ECO:0000256" key="5">
    <source>
        <dbReference type="ARBA" id="ARBA00007902"/>
    </source>
</evidence>
<comment type="similarity">
    <text evidence="17">Belongs to the TrpF family.</text>
</comment>
<comment type="similarity">
    <text evidence="16">Belongs to the TrpC family.</text>
</comment>
<sequence>MKETVLENIIADKLQWIVMRQTRQPLASFQYKIIASNRSFYAALQKTKPAFILECKKASPSKGLIRKNFDPASIALAYKDFAAVISVLTDEKYFQGSVDFLSVVSNTVMQPVLCKDIIIDPYQIYLARLYSADAILLMLSVLNNEQYRQLSDVAHDLNMGILTEVVSEEELERALALGAQVIGINNRDLHDLSIDLDRTRQLAMHIPPGITVISESGINQYSQIRKLNQYVNGFLIGSALMMENNIRDAICRVILGENKICGLTRPQDAAAAYKAGAIYGGLIFINRSERYISMNHAYKVIAGAGLKYVGIFCNEHIQTIVDIAECLSLQAIQLHGSEDQVYINNLRHMLPDYCQIWKALNVKDRLPSRNIYHIDRFVLDNGAGGTGKCFNWSILQNEDLSNVILAGGLGVNNCMQATKLGCAGLDFNSGVEIEPGIKDVDRLNTVFQILRSC</sequence>
<evidence type="ECO:0000256" key="12">
    <source>
        <dbReference type="ARBA" id="ARBA00023235"/>
    </source>
</evidence>
<keyword evidence="14" id="KW-0511">Multifunctional enzyme</keyword>
<dbReference type="PANTHER" id="PTHR22854:SF2">
    <property type="entry name" value="INDOLE-3-GLYCEROL-PHOSPHATE SYNTHASE"/>
    <property type="match status" value="1"/>
</dbReference>
<dbReference type="CDD" id="cd00331">
    <property type="entry name" value="IGPS"/>
    <property type="match status" value="1"/>
</dbReference>
<dbReference type="Pfam" id="PF00697">
    <property type="entry name" value="PRAI"/>
    <property type="match status" value="1"/>
</dbReference>
<dbReference type="EMBL" id="EU660487">
    <property type="protein sequence ID" value="ACF20461.1"/>
    <property type="molecule type" value="Genomic_DNA"/>
</dbReference>
<keyword evidence="12 17" id="KW-0413">Isomerase</keyword>
<proteinExistence type="inferred from homology"/>
<evidence type="ECO:0000256" key="14">
    <source>
        <dbReference type="ARBA" id="ARBA00023268"/>
    </source>
</evidence>
<dbReference type="PROSITE" id="PS00614">
    <property type="entry name" value="IGPS"/>
    <property type="match status" value="1"/>
</dbReference>
<dbReference type="InterPro" id="IPR013798">
    <property type="entry name" value="Indole-3-glycerol_P_synth_dom"/>
</dbReference>
<evidence type="ECO:0000256" key="17">
    <source>
        <dbReference type="HAMAP-Rule" id="MF_00135"/>
    </source>
</evidence>
<dbReference type="InterPro" id="IPR045186">
    <property type="entry name" value="Indole-3-glycerol_P_synth"/>
</dbReference>
<dbReference type="UniPathway" id="UPA00035">
    <property type="reaction ID" value="UER00042"/>
</dbReference>
<evidence type="ECO:0000259" key="18">
    <source>
        <dbReference type="Pfam" id="PF00218"/>
    </source>
</evidence>
<keyword evidence="8 16" id="KW-0028">Amino-acid biosynthesis</keyword>
<evidence type="ECO:0000256" key="11">
    <source>
        <dbReference type="ARBA" id="ARBA00023141"/>
    </source>
</evidence>
<dbReference type="NCBIfam" id="NF006945">
    <property type="entry name" value="PRK09427.1"/>
    <property type="match status" value="1"/>
</dbReference>
<evidence type="ECO:0000256" key="7">
    <source>
        <dbReference type="ARBA" id="ARBA00011245"/>
    </source>
</evidence>
<evidence type="ECO:0000256" key="13">
    <source>
        <dbReference type="ARBA" id="ARBA00023239"/>
    </source>
</evidence>
<comment type="similarity">
    <text evidence="6">In the C-terminal section; belongs to the TrpF family.</text>
</comment>
<evidence type="ECO:0000256" key="3">
    <source>
        <dbReference type="ARBA" id="ARBA00004664"/>
    </source>
</evidence>